<protein>
    <recommendedName>
        <fullName evidence="2">Inhibitor I9 domain-containing protein</fullName>
    </recommendedName>
</protein>
<reference evidence="3 4" key="1">
    <citation type="journal article" date="2012" name="Science">
        <title>The Paleozoic origin of enzymatic lignin decomposition reconstructed from 31 fungal genomes.</title>
        <authorList>
            <person name="Floudas D."/>
            <person name="Binder M."/>
            <person name="Riley R."/>
            <person name="Barry K."/>
            <person name="Blanchette R.A."/>
            <person name="Henrissat B."/>
            <person name="Martinez A.T."/>
            <person name="Otillar R."/>
            <person name="Spatafora J.W."/>
            <person name="Yadav J.S."/>
            <person name="Aerts A."/>
            <person name="Benoit I."/>
            <person name="Boyd A."/>
            <person name="Carlson A."/>
            <person name="Copeland A."/>
            <person name="Coutinho P.M."/>
            <person name="de Vries R.P."/>
            <person name="Ferreira P."/>
            <person name="Findley K."/>
            <person name="Foster B."/>
            <person name="Gaskell J."/>
            <person name="Glotzer D."/>
            <person name="Gorecki P."/>
            <person name="Heitman J."/>
            <person name="Hesse C."/>
            <person name="Hori C."/>
            <person name="Igarashi K."/>
            <person name="Jurgens J.A."/>
            <person name="Kallen N."/>
            <person name="Kersten P."/>
            <person name="Kohler A."/>
            <person name="Kuees U."/>
            <person name="Kumar T.K.A."/>
            <person name="Kuo A."/>
            <person name="LaButti K."/>
            <person name="Larrondo L.F."/>
            <person name="Lindquist E."/>
            <person name="Ling A."/>
            <person name="Lombard V."/>
            <person name="Lucas S."/>
            <person name="Lundell T."/>
            <person name="Martin R."/>
            <person name="McLaughlin D.J."/>
            <person name="Morgenstern I."/>
            <person name="Morin E."/>
            <person name="Murat C."/>
            <person name="Nagy L.G."/>
            <person name="Nolan M."/>
            <person name="Ohm R.A."/>
            <person name="Patyshakuliyeva A."/>
            <person name="Rokas A."/>
            <person name="Ruiz-Duenas F.J."/>
            <person name="Sabat G."/>
            <person name="Salamov A."/>
            <person name="Samejima M."/>
            <person name="Schmutz J."/>
            <person name="Slot J.C."/>
            <person name="St John F."/>
            <person name="Stenlid J."/>
            <person name="Sun H."/>
            <person name="Sun S."/>
            <person name="Syed K."/>
            <person name="Tsang A."/>
            <person name="Wiebenga A."/>
            <person name="Young D."/>
            <person name="Pisabarro A."/>
            <person name="Eastwood D.C."/>
            <person name="Martin F."/>
            <person name="Cullen D."/>
            <person name="Grigoriev I.V."/>
            <person name="Hibbett D.S."/>
        </authorList>
    </citation>
    <scope>NUCLEOTIDE SEQUENCE [LARGE SCALE GENOMIC DNA]</scope>
    <source>
        <strain evidence="3 4">ATCC 11539</strain>
    </source>
</reference>
<dbReference type="Proteomes" id="UP000030669">
    <property type="component" value="Unassembled WGS sequence"/>
</dbReference>
<comment type="similarity">
    <text evidence="1">Belongs to the protease inhibitor I9 family.</text>
</comment>
<keyword evidence="4" id="KW-1185">Reference proteome</keyword>
<accession>S7QDI1</accession>
<dbReference type="SUPFAM" id="SSF54897">
    <property type="entry name" value="Protease propeptides/inhibitors"/>
    <property type="match status" value="1"/>
</dbReference>
<organism evidence="3 4">
    <name type="scientific">Gloeophyllum trabeum (strain ATCC 11539 / FP-39264 / Madison 617)</name>
    <name type="common">Brown rot fungus</name>
    <dbReference type="NCBI Taxonomy" id="670483"/>
    <lineage>
        <taxon>Eukaryota</taxon>
        <taxon>Fungi</taxon>
        <taxon>Dikarya</taxon>
        <taxon>Basidiomycota</taxon>
        <taxon>Agaricomycotina</taxon>
        <taxon>Agaricomycetes</taxon>
        <taxon>Gloeophyllales</taxon>
        <taxon>Gloeophyllaceae</taxon>
        <taxon>Gloeophyllum</taxon>
    </lineage>
</organism>
<dbReference type="OMA" id="HEYGSTL"/>
<name>S7QDI1_GLOTA</name>
<evidence type="ECO:0000313" key="3">
    <source>
        <dbReference type="EMBL" id="EPQ57448.1"/>
    </source>
</evidence>
<evidence type="ECO:0000256" key="1">
    <source>
        <dbReference type="ARBA" id="ARBA00038069"/>
    </source>
</evidence>
<dbReference type="Pfam" id="PF05922">
    <property type="entry name" value="Inhibitor_I9"/>
    <property type="match status" value="1"/>
</dbReference>
<dbReference type="GeneID" id="19301603"/>
<dbReference type="HOGENOM" id="CLU_156026_2_0_1"/>
<feature type="domain" description="Inhibitor I9" evidence="2">
    <location>
        <begin position="4"/>
        <end position="75"/>
    </location>
</feature>
<dbReference type="AlphaFoldDB" id="S7QDI1"/>
<dbReference type="EMBL" id="KB469299">
    <property type="protein sequence ID" value="EPQ57448.1"/>
    <property type="molecule type" value="Genomic_DNA"/>
</dbReference>
<proteinExistence type="inferred from homology"/>
<evidence type="ECO:0000313" key="4">
    <source>
        <dbReference type="Proteomes" id="UP000030669"/>
    </source>
</evidence>
<dbReference type="GO" id="GO:0042144">
    <property type="term" value="P:vacuole fusion, non-autophagic"/>
    <property type="evidence" value="ECO:0007669"/>
    <property type="project" value="TreeGrafter"/>
</dbReference>
<dbReference type="OrthoDB" id="5518345at2759"/>
<dbReference type="GO" id="GO:0004866">
    <property type="term" value="F:endopeptidase inhibitor activity"/>
    <property type="evidence" value="ECO:0007669"/>
    <property type="project" value="TreeGrafter"/>
</dbReference>
<dbReference type="PANTHER" id="PTHR28288:SF2">
    <property type="entry name" value="PROTEASE B INHIBITOR 2"/>
    <property type="match status" value="1"/>
</dbReference>
<dbReference type="RefSeq" id="XP_007864545.1">
    <property type="nucleotide sequence ID" value="XM_007866354.1"/>
</dbReference>
<dbReference type="InterPro" id="IPR010259">
    <property type="entry name" value="S8pro/Inhibitor_I9"/>
</dbReference>
<dbReference type="eggNOG" id="ENOG502SBW1">
    <property type="taxonomic scope" value="Eukaryota"/>
</dbReference>
<gene>
    <name evidence="3" type="ORF">GLOTRDRAFT_127803</name>
</gene>
<dbReference type="Gene3D" id="3.30.70.80">
    <property type="entry name" value="Peptidase S8 propeptide/proteinase inhibitor I9"/>
    <property type="match status" value="1"/>
</dbReference>
<dbReference type="KEGG" id="gtr:GLOTRDRAFT_127803"/>
<dbReference type="FunFam" id="3.30.70.80:FF:000005">
    <property type="entry name" value="Proteinase inhibitor I2B"/>
    <property type="match status" value="1"/>
</dbReference>
<dbReference type="InterPro" id="IPR037045">
    <property type="entry name" value="S8pro/Inhibitor_I9_sf"/>
</dbReference>
<dbReference type="PANTHER" id="PTHR28288">
    <property type="entry name" value="PROTEASE B INHIBITOR 2"/>
    <property type="match status" value="1"/>
</dbReference>
<dbReference type="InterPro" id="IPR052471">
    <property type="entry name" value="PBI_I9"/>
</dbReference>
<evidence type="ECO:0000259" key="2">
    <source>
        <dbReference type="Pfam" id="PF05922"/>
    </source>
</evidence>
<sequence>MTGKYIVVFKQDATQEDIDKCTNELTAAGGEVKDRYDTIMKGFSATIPATFLLQLQNLQNNGPIDYIEPDSTVTTQ</sequence>
<dbReference type="STRING" id="670483.S7QDI1"/>